<dbReference type="GO" id="GO:0003677">
    <property type="term" value="F:DNA binding"/>
    <property type="evidence" value="ECO:0007669"/>
    <property type="project" value="UniProtKB-KW"/>
</dbReference>
<keyword evidence="1" id="KW-0238">DNA-binding</keyword>
<dbReference type="Pfam" id="PF05699">
    <property type="entry name" value="Dimer_Tnp_hAT"/>
    <property type="match status" value="1"/>
</dbReference>
<dbReference type="PANTHER" id="PTHR46481">
    <property type="entry name" value="ZINC FINGER BED DOMAIN-CONTAINING PROTEIN 4"/>
    <property type="match status" value="1"/>
</dbReference>
<dbReference type="PANTHER" id="PTHR46481:SF11">
    <property type="entry name" value="ZINC FINGER BED DOMAIN-CONTAINING PROTEIN RICESLEEPER 2-LIKE"/>
    <property type="match status" value="1"/>
</dbReference>
<keyword evidence="6" id="KW-1185">Reference proteome</keyword>
<proteinExistence type="predicted"/>
<dbReference type="OrthoDB" id="1937726at2759"/>
<feature type="compositionally biased region" description="Low complexity" evidence="2">
    <location>
        <begin position="10"/>
        <end position="35"/>
    </location>
</feature>
<evidence type="ECO:0000256" key="1">
    <source>
        <dbReference type="ARBA" id="ARBA00023125"/>
    </source>
</evidence>
<feature type="domain" description="hAT-like transposase RNase-H fold" evidence="4">
    <location>
        <begin position="301"/>
        <end position="385"/>
    </location>
</feature>
<evidence type="ECO:0000313" key="6">
    <source>
        <dbReference type="Proteomes" id="UP000634136"/>
    </source>
</evidence>
<evidence type="ECO:0000313" key="5">
    <source>
        <dbReference type="EMBL" id="KAF7802430.1"/>
    </source>
</evidence>
<dbReference type="InterPro" id="IPR008906">
    <property type="entry name" value="HATC_C_dom"/>
</dbReference>
<dbReference type="Proteomes" id="UP000634136">
    <property type="component" value="Unassembled WGS sequence"/>
</dbReference>
<dbReference type="EMBL" id="JAAIUW010000013">
    <property type="protein sequence ID" value="KAF7802430.1"/>
    <property type="molecule type" value="Genomic_DNA"/>
</dbReference>
<protein>
    <submittedName>
        <fullName evidence="5">Zinc finger BED domain-containing protein RICESLEEPER 2-like</fullName>
    </submittedName>
</protein>
<dbReference type="InterPro" id="IPR025525">
    <property type="entry name" value="hAT-like_transposase_RNase-H"/>
</dbReference>
<feature type="region of interest" description="Disordered" evidence="2">
    <location>
        <begin position="1"/>
        <end position="40"/>
    </location>
</feature>
<dbReference type="SUPFAM" id="SSF53098">
    <property type="entry name" value="Ribonuclease H-like"/>
    <property type="match status" value="1"/>
</dbReference>
<dbReference type="GO" id="GO:0046983">
    <property type="term" value="F:protein dimerization activity"/>
    <property type="evidence" value="ECO:0007669"/>
    <property type="project" value="InterPro"/>
</dbReference>
<reference evidence="5" key="1">
    <citation type="submission" date="2020-09" db="EMBL/GenBank/DDBJ databases">
        <title>Genome-Enabled Discovery of Anthraquinone Biosynthesis in Senna tora.</title>
        <authorList>
            <person name="Kang S.-H."/>
            <person name="Pandey R.P."/>
            <person name="Lee C.-M."/>
            <person name="Sim J.-S."/>
            <person name="Jeong J.-T."/>
            <person name="Choi B.-S."/>
            <person name="Jung M."/>
            <person name="Ginzburg D."/>
            <person name="Zhao K."/>
            <person name="Won S.Y."/>
            <person name="Oh T.-J."/>
            <person name="Yu Y."/>
            <person name="Kim N.-H."/>
            <person name="Lee O.R."/>
            <person name="Lee T.-H."/>
            <person name="Bashyal P."/>
            <person name="Kim T.-S."/>
            <person name="Lee W.-H."/>
            <person name="Kawkins C."/>
            <person name="Kim C.-K."/>
            <person name="Kim J.S."/>
            <person name="Ahn B.O."/>
            <person name="Rhee S.Y."/>
            <person name="Sohng J.K."/>
        </authorList>
    </citation>
    <scope>NUCLEOTIDE SEQUENCE</scope>
    <source>
        <tissue evidence="5">Leaf</tissue>
    </source>
</reference>
<dbReference type="Pfam" id="PF14372">
    <property type="entry name" value="hAT-like_RNase-H"/>
    <property type="match status" value="1"/>
</dbReference>
<name>A0A834VZ96_9FABA</name>
<dbReference type="InterPro" id="IPR012337">
    <property type="entry name" value="RNaseH-like_sf"/>
</dbReference>
<feature type="domain" description="HAT C-terminal dimerisation" evidence="3">
    <location>
        <begin position="408"/>
        <end position="456"/>
    </location>
</feature>
<evidence type="ECO:0000259" key="4">
    <source>
        <dbReference type="Pfam" id="PF14372"/>
    </source>
</evidence>
<evidence type="ECO:0000259" key="3">
    <source>
        <dbReference type="Pfam" id="PF05699"/>
    </source>
</evidence>
<accession>A0A834VZ96</accession>
<gene>
    <name evidence="5" type="ORF">G2W53_041541</name>
</gene>
<comment type="caution">
    <text evidence="5">The sequence shown here is derived from an EMBL/GenBank/DDBJ whole genome shotgun (WGS) entry which is preliminary data.</text>
</comment>
<organism evidence="5 6">
    <name type="scientific">Senna tora</name>
    <dbReference type="NCBI Taxonomy" id="362788"/>
    <lineage>
        <taxon>Eukaryota</taxon>
        <taxon>Viridiplantae</taxon>
        <taxon>Streptophyta</taxon>
        <taxon>Embryophyta</taxon>
        <taxon>Tracheophyta</taxon>
        <taxon>Spermatophyta</taxon>
        <taxon>Magnoliopsida</taxon>
        <taxon>eudicotyledons</taxon>
        <taxon>Gunneridae</taxon>
        <taxon>Pentapetalae</taxon>
        <taxon>rosids</taxon>
        <taxon>fabids</taxon>
        <taxon>Fabales</taxon>
        <taxon>Fabaceae</taxon>
        <taxon>Caesalpinioideae</taxon>
        <taxon>Cassia clade</taxon>
        <taxon>Senna</taxon>
    </lineage>
</organism>
<evidence type="ECO:0000256" key="2">
    <source>
        <dbReference type="SAM" id="MobiDB-lite"/>
    </source>
</evidence>
<dbReference type="InterPro" id="IPR052035">
    <property type="entry name" value="ZnF_BED_domain_contain"/>
</dbReference>
<sequence>MGSNSLVHGSSSPSPIMSNSPLQGSSSPSPIVTTSPPSPDHVCSMSAEFHLSQPIQIEDANVGQKRKNINLPSRHTVKRDIMKIYEAPKVKSMGLLDKVGSRIAITTDLWTASNEKKKGFMAITSHFIDENWALQSRILRFAYLPCPHTTESISSTLVECLLDWNIDRKLSTINLDNCSTNDSLINSLLMKLDTSSLLLDGQLFHMRCCAHILNLIVQDGLAMIVYDISKVRSSVVFWSATPKREQTFREAARQLKISYVFNRLKAREPLHTSVPTENDCELTREICGRLEIFNRVAKVFSGTQYPTTNLFFPLICEIRLSIQNWLSSSKEIIRNMASKMMEKFEKYLFVVHGIMGVAIVLDPRYKFKNVKDVGSNTDGPTLIDATYDILKRYDSFVEEIEDTMTKTELELYLKEKVTPREPPIDILKWWRHNGGIKYPILQKMIRDILVIPISTIT</sequence>
<dbReference type="AlphaFoldDB" id="A0A834VZ96"/>